<dbReference type="EMBL" id="NIRN01000001">
    <property type="protein sequence ID" value="PHI05708.1"/>
    <property type="molecule type" value="Genomic_DNA"/>
</dbReference>
<gene>
    <name evidence="1" type="ORF">CBG54_00840</name>
</gene>
<accession>A0A2C6BJD6</accession>
<organism evidence="1 2">
    <name type="scientific">Fusobacterium nucleatum subsp. polymorphum</name>
    <name type="common">Fusobacterium polymorphum</name>
    <dbReference type="NCBI Taxonomy" id="76857"/>
    <lineage>
        <taxon>Bacteria</taxon>
        <taxon>Fusobacteriati</taxon>
        <taxon>Fusobacteriota</taxon>
        <taxon>Fusobacteriia</taxon>
        <taxon>Fusobacteriales</taxon>
        <taxon>Fusobacteriaceae</taxon>
        <taxon>Fusobacterium</taxon>
    </lineage>
</organism>
<comment type="caution">
    <text evidence="1">The sequence shown here is derived from an EMBL/GenBank/DDBJ whole genome shotgun (WGS) entry which is preliminary data.</text>
</comment>
<reference evidence="1 2" key="1">
    <citation type="submission" date="2017-06" db="EMBL/GenBank/DDBJ databases">
        <title>Draft genome sequence of Fusobacterium nucleatum subsp. polymorphum KCOM 1271 (=ChDC F305).</title>
        <authorList>
            <person name="Kook J.-K."/>
            <person name="Park S.-N."/>
            <person name="Lim Y.K."/>
            <person name="Roh H."/>
        </authorList>
    </citation>
    <scope>NUCLEOTIDE SEQUENCE [LARGE SCALE GENOMIC DNA]</scope>
    <source>
        <strain evidence="2">KCOM 1271 (ChDC F305)</strain>
    </source>
</reference>
<evidence type="ECO:0000313" key="2">
    <source>
        <dbReference type="Proteomes" id="UP000224182"/>
    </source>
</evidence>
<dbReference type="Proteomes" id="UP000224182">
    <property type="component" value="Unassembled WGS sequence"/>
</dbReference>
<protein>
    <submittedName>
        <fullName evidence="1">Toxin-antitoxin system, antitoxin component, Xre family protein</fullName>
    </submittedName>
</protein>
<name>A0A2C6BJD6_FUSNP</name>
<dbReference type="AlphaFoldDB" id="A0A2C6BJD6"/>
<dbReference type="RefSeq" id="WP_098973441.1">
    <property type="nucleotide sequence ID" value="NZ_CP077115.1"/>
</dbReference>
<proteinExistence type="predicted"/>
<sequence>MSKKNKSINPVNYKKLRDYIDNSGLKYTFIAKQIGLKSAQSLQRKIDGEFDFKLSEVKILIDVLGLNWEKDLKKIKEIFLSN</sequence>
<evidence type="ECO:0000313" key="1">
    <source>
        <dbReference type="EMBL" id="PHI05708.1"/>
    </source>
</evidence>